<comment type="caution">
    <text evidence="6">The sequence shown here is derived from an EMBL/GenBank/DDBJ whole genome shotgun (WGS) entry which is preliminary data.</text>
</comment>
<comment type="caution">
    <text evidence="4">Lacks conserved residue(s) required for the propagation of feature annotation.</text>
</comment>
<proteinExistence type="predicted"/>
<dbReference type="Pfam" id="PF01734">
    <property type="entry name" value="Patatin"/>
    <property type="match status" value="1"/>
</dbReference>
<protein>
    <submittedName>
        <fullName evidence="6">Patatin family protein</fullName>
    </submittedName>
</protein>
<keyword evidence="1 4" id="KW-0378">Hydrolase</keyword>
<sequence length="284" mass="32882">MYQATIILEGGANRGIFTSGVLDYLMEKDIYFSDVIGVSMGSCNGIDYVSKQPKRTKDCIIHEEDKRANFNNPIRMIKNKSLMDMDLIFEEFPRKVYPFDFETFFKSDINCEIVTTNCSTGEAEYMTEQSDRERLMTITRASCSMPLVSPMVDVDGTLYLDGGLADSIPIKRAVEIGNRKIVIVLTRNKGYRKKPIKKAIAGAYRKMYKDYPELLDTLLKRNLRYNQTINKIEELEEEGKIVVIRPEMKTISRLETKTEKLEEFYFHGYHKMEEELDKITGYLL</sequence>
<reference evidence="6 7" key="1">
    <citation type="journal article" date="2022" name="Genome Biol. Evol.">
        <title>Host diet, physiology and behaviors set the stage for Lachnospiraceae cladogenesis.</title>
        <authorList>
            <person name="Vera-Ponce De Leon A."/>
            <person name="Schneider M."/>
            <person name="Jahnes B.C."/>
            <person name="Sadowski V."/>
            <person name="Camuy-Velez L.A."/>
            <person name="Duan J."/>
            <person name="Sabree Z.L."/>
        </authorList>
    </citation>
    <scope>NUCLEOTIDE SEQUENCE [LARGE SCALE GENOMIC DNA]</scope>
    <source>
        <strain evidence="6 7">PAL113</strain>
    </source>
</reference>
<evidence type="ECO:0000256" key="4">
    <source>
        <dbReference type="PROSITE-ProRule" id="PRU01161"/>
    </source>
</evidence>
<feature type="short sequence motif" description="GXSXG" evidence="4">
    <location>
        <begin position="37"/>
        <end position="41"/>
    </location>
</feature>
<evidence type="ECO:0000256" key="3">
    <source>
        <dbReference type="ARBA" id="ARBA00023098"/>
    </source>
</evidence>
<dbReference type="PANTHER" id="PTHR14226:SF25">
    <property type="entry name" value="PHOSPHOESTERASE"/>
    <property type="match status" value="1"/>
</dbReference>
<organism evidence="6 7">
    <name type="scientific">Aequitasia blattaphilus</name>
    <dbReference type="NCBI Taxonomy" id="2949332"/>
    <lineage>
        <taxon>Bacteria</taxon>
        <taxon>Bacillati</taxon>
        <taxon>Bacillota</taxon>
        <taxon>Clostridia</taxon>
        <taxon>Lachnospirales</taxon>
        <taxon>Lachnospiraceae</taxon>
        <taxon>Aequitasia</taxon>
    </lineage>
</organism>
<dbReference type="Pfam" id="PF19890">
    <property type="entry name" value="DUF6363"/>
    <property type="match status" value="1"/>
</dbReference>
<feature type="active site" description="Proton acceptor" evidence="4">
    <location>
        <position position="161"/>
    </location>
</feature>
<evidence type="ECO:0000313" key="7">
    <source>
        <dbReference type="Proteomes" id="UP001523566"/>
    </source>
</evidence>
<dbReference type="Gene3D" id="3.40.1090.10">
    <property type="entry name" value="Cytosolic phospholipase A2 catalytic domain"/>
    <property type="match status" value="1"/>
</dbReference>
<dbReference type="Proteomes" id="UP001523566">
    <property type="component" value="Unassembled WGS sequence"/>
</dbReference>
<evidence type="ECO:0000256" key="1">
    <source>
        <dbReference type="ARBA" id="ARBA00022801"/>
    </source>
</evidence>
<evidence type="ECO:0000313" key="6">
    <source>
        <dbReference type="EMBL" id="MCP1101593.1"/>
    </source>
</evidence>
<name>A0ABT1E6Y1_9FIRM</name>
<dbReference type="PROSITE" id="PS51635">
    <property type="entry name" value="PNPLA"/>
    <property type="match status" value="1"/>
</dbReference>
<dbReference type="InterPro" id="IPR045943">
    <property type="entry name" value="DUF6363"/>
</dbReference>
<keyword evidence="7" id="KW-1185">Reference proteome</keyword>
<feature type="domain" description="PNPLA" evidence="5">
    <location>
        <begin position="6"/>
        <end position="174"/>
    </location>
</feature>
<gene>
    <name evidence="6" type="ORF">NK125_04085</name>
</gene>
<accession>A0ABT1E6Y1</accession>
<keyword evidence="3 4" id="KW-0443">Lipid metabolism</keyword>
<dbReference type="InterPro" id="IPR037483">
    <property type="entry name" value="YjjU-like"/>
</dbReference>
<dbReference type="SUPFAM" id="SSF52151">
    <property type="entry name" value="FabD/lysophospholipase-like"/>
    <property type="match status" value="1"/>
</dbReference>
<dbReference type="EMBL" id="JAMZFW010000004">
    <property type="protein sequence ID" value="MCP1101593.1"/>
    <property type="molecule type" value="Genomic_DNA"/>
</dbReference>
<dbReference type="CDD" id="cd07208">
    <property type="entry name" value="Pat_hypo_Ecoli_yjju_like"/>
    <property type="match status" value="1"/>
</dbReference>
<dbReference type="InterPro" id="IPR002641">
    <property type="entry name" value="PNPLA_dom"/>
</dbReference>
<evidence type="ECO:0000256" key="2">
    <source>
        <dbReference type="ARBA" id="ARBA00022963"/>
    </source>
</evidence>
<dbReference type="RefSeq" id="WP_262065380.1">
    <property type="nucleotide sequence ID" value="NZ_JAMXOD010000004.1"/>
</dbReference>
<dbReference type="PANTHER" id="PTHR14226">
    <property type="entry name" value="NEUROPATHY TARGET ESTERASE/SWISS CHEESE D.MELANOGASTER"/>
    <property type="match status" value="1"/>
</dbReference>
<feature type="active site" description="Nucleophile" evidence="4">
    <location>
        <position position="39"/>
    </location>
</feature>
<dbReference type="InterPro" id="IPR050301">
    <property type="entry name" value="NTE"/>
</dbReference>
<feature type="short sequence motif" description="DGA/G" evidence="4">
    <location>
        <begin position="161"/>
        <end position="163"/>
    </location>
</feature>
<evidence type="ECO:0000259" key="5">
    <source>
        <dbReference type="PROSITE" id="PS51635"/>
    </source>
</evidence>
<keyword evidence="2 4" id="KW-0442">Lipid degradation</keyword>
<dbReference type="InterPro" id="IPR016035">
    <property type="entry name" value="Acyl_Trfase/lysoPLipase"/>
</dbReference>